<accession>A0A1E3JQ54</accession>
<comment type="caution">
    <text evidence="5">The sequence shown here is derived from an EMBL/GenBank/DDBJ whole genome shotgun (WGS) entry which is preliminary data.</text>
</comment>
<dbReference type="PRINTS" id="PR00452">
    <property type="entry name" value="SH3DOMAIN"/>
</dbReference>
<sequence>RPPLLLLPHPLPHLLLLLLLLPQPHRQSTWSRLTSKLAPSWKKNRLTYFISSYEAGEDNEISFAEGDHITDIDKVDPDWWQGTCNGKEGLFPAAYVVGPDEYPLQD</sequence>
<dbReference type="GO" id="GO:0033565">
    <property type="term" value="C:ESCRT-0 complex"/>
    <property type="evidence" value="ECO:0007669"/>
    <property type="project" value="TreeGrafter"/>
</dbReference>
<feature type="domain" description="SH3" evidence="4">
    <location>
        <begin position="42"/>
        <end position="101"/>
    </location>
</feature>
<protein>
    <recommendedName>
        <fullName evidence="4">SH3 domain-containing protein</fullName>
    </recommendedName>
</protein>
<evidence type="ECO:0000313" key="6">
    <source>
        <dbReference type="Proteomes" id="UP000095149"/>
    </source>
</evidence>
<evidence type="ECO:0000313" key="5">
    <source>
        <dbReference type="EMBL" id="ODO03001.1"/>
    </source>
</evidence>
<dbReference type="SMART" id="SM00326">
    <property type="entry name" value="SH3"/>
    <property type="match status" value="1"/>
</dbReference>
<dbReference type="SUPFAM" id="SSF50044">
    <property type="entry name" value="SH3-domain"/>
    <property type="match status" value="1"/>
</dbReference>
<feature type="chain" id="PRO_5009130519" description="SH3 domain-containing protein" evidence="3">
    <location>
        <begin position="28"/>
        <end position="106"/>
    </location>
</feature>
<evidence type="ECO:0000256" key="3">
    <source>
        <dbReference type="SAM" id="SignalP"/>
    </source>
</evidence>
<dbReference type="EMBL" id="MEKH01000009">
    <property type="protein sequence ID" value="ODO03001.1"/>
    <property type="molecule type" value="Genomic_DNA"/>
</dbReference>
<reference evidence="5 6" key="1">
    <citation type="submission" date="2016-06" db="EMBL/GenBank/DDBJ databases">
        <title>Evolution of pathogenesis and genome organization in the Tremellales.</title>
        <authorList>
            <person name="Cuomo C."/>
            <person name="Litvintseva A."/>
            <person name="Heitman J."/>
            <person name="Chen Y."/>
            <person name="Sun S."/>
            <person name="Springer D."/>
            <person name="Dromer F."/>
            <person name="Young S."/>
            <person name="Zeng Q."/>
            <person name="Chapman S."/>
            <person name="Gujja S."/>
            <person name="Saif S."/>
            <person name="Birren B."/>
        </authorList>
    </citation>
    <scope>NUCLEOTIDE SEQUENCE [LARGE SCALE GENOMIC DNA]</scope>
    <source>
        <strain evidence="5 6">CBS 6273</strain>
    </source>
</reference>
<dbReference type="AlphaFoldDB" id="A0A1E3JQ54"/>
<dbReference type="PROSITE" id="PS50002">
    <property type="entry name" value="SH3"/>
    <property type="match status" value="1"/>
</dbReference>
<keyword evidence="3" id="KW-0732">Signal</keyword>
<evidence type="ECO:0000256" key="2">
    <source>
        <dbReference type="PROSITE-ProRule" id="PRU00192"/>
    </source>
</evidence>
<name>A0A1E3JQ54_9TREE</name>
<proteinExistence type="predicted"/>
<dbReference type="Pfam" id="PF00018">
    <property type="entry name" value="SH3_1"/>
    <property type="match status" value="1"/>
</dbReference>
<dbReference type="InterPro" id="IPR001452">
    <property type="entry name" value="SH3_domain"/>
</dbReference>
<dbReference type="Gene3D" id="2.30.30.40">
    <property type="entry name" value="SH3 Domains"/>
    <property type="match status" value="1"/>
</dbReference>
<feature type="signal peptide" evidence="3">
    <location>
        <begin position="1"/>
        <end position="27"/>
    </location>
</feature>
<dbReference type="InterPro" id="IPR050670">
    <property type="entry name" value="STAM"/>
</dbReference>
<gene>
    <name evidence="5" type="ORF">I350_05845</name>
</gene>
<dbReference type="PRINTS" id="PR00499">
    <property type="entry name" value="P67PHOX"/>
</dbReference>
<keyword evidence="1 2" id="KW-0728">SH3 domain</keyword>
<evidence type="ECO:0000256" key="1">
    <source>
        <dbReference type="ARBA" id="ARBA00022443"/>
    </source>
</evidence>
<dbReference type="PANTHER" id="PTHR45929:SF3">
    <property type="entry name" value="JAK PATHWAY SIGNAL TRANSDUCTION ADAPTOR MOLECULE"/>
    <property type="match status" value="1"/>
</dbReference>
<dbReference type="PANTHER" id="PTHR45929">
    <property type="entry name" value="JAK PATHWAY SIGNAL TRANSDUCTION ADAPTOR MOLECULE"/>
    <property type="match status" value="1"/>
</dbReference>
<organism evidence="5 6">
    <name type="scientific">Cryptococcus amylolentus CBS 6273</name>
    <dbReference type="NCBI Taxonomy" id="1296118"/>
    <lineage>
        <taxon>Eukaryota</taxon>
        <taxon>Fungi</taxon>
        <taxon>Dikarya</taxon>
        <taxon>Basidiomycota</taxon>
        <taxon>Agaricomycotina</taxon>
        <taxon>Tremellomycetes</taxon>
        <taxon>Tremellales</taxon>
        <taxon>Cryptococcaceae</taxon>
        <taxon>Cryptococcus</taxon>
    </lineage>
</organism>
<dbReference type="InterPro" id="IPR036028">
    <property type="entry name" value="SH3-like_dom_sf"/>
</dbReference>
<feature type="non-terminal residue" evidence="5">
    <location>
        <position position="1"/>
    </location>
</feature>
<dbReference type="GO" id="GO:0043328">
    <property type="term" value="P:protein transport to vacuole involved in ubiquitin-dependent protein catabolic process via the multivesicular body sorting pathway"/>
    <property type="evidence" value="ECO:0007669"/>
    <property type="project" value="TreeGrafter"/>
</dbReference>
<evidence type="ECO:0000259" key="4">
    <source>
        <dbReference type="PROSITE" id="PS50002"/>
    </source>
</evidence>
<dbReference type="Proteomes" id="UP000095149">
    <property type="component" value="Unassembled WGS sequence"/>
</dbReference>